<accession>A0A023B0Q5</accession>
<keyword evidence="2" id="KW-1185">Reference proteome</keyword>
<reference evidence="1" key="1">
    <citation type="submission" date="2013-12" db="EMBL/GenBank/DDBJ databases">
        <authorList>
            <person name="Omoto C.K."/>
            <person name="Sibley D."/>
            <person name="Venepally P."/>
            <person name="Hadjithomas M."/>
            <person name="Karamycheva S."/>
            <person name="Brunk B."/>
            <person name="Roos D."/>
            <person name="Caler E."/>
            <person name="Lorenzi H."/>
        </authorList>
    </citation>
    <scope>NUCLEOTIDE SEQUENCE</scope>
</reference>
<proteinExistence type="predicted"/>
<dbReference type="GeneID" id="22914874"/>
<comment type="caution">
    <text evidence="1">The sequence shown here is derived from an EMBL/GenBank/DDBJ whole genome shotgun (WGS) entry which is preliminary data.</text>
</comment>
<dbReference type="EMBL" id="AFNH02001011">
    <property type="protein sequence ID" value="EZG45744.1"/>
    <property type="molecule type" value="Genomic_DNA"/>
</dbReference>
<evidence type="ECO:0000313" key="1">
    <source>
        <dbReference type="EMBL" id="EZG45744.1"/>
    </source>
</evidence>
<gene>
    <name evidence="1" type="ORF">GNI_136910</name>
</gene>
<organism evidence="1 2">
    <name type="scientific">Gregarina niphandrodes</name>
    <name type="common">Septate eugregarine</name>
    <dbReference type="NCBI Taxonomy" id="110365"/>
    <lineage>
        <taxon>Eukaryota</taxon>
        <taxon>Sar</taxon>
        <taxon>Alveolata</taxon>
        <taxon>Apicomplexa</taxon>
        <taxon>Conoidasida</taxon>
        <taxon>Gregarinasina</taxon>
        <taxon>Eugregarinorida</taxon>
        <taxon>Gregarinidae</taxon>
        <taxon>Gregarina</taxon>
    </lineage>
</organism>
<dbReference type="RefSeq" id="XP_011132450.1">
    <property type="nucleotide sequence ID" value="XM_011134148.1"/>
</dbReference>
<sequence length="662" mass="75101">MRNITAGQRGVEGVMMAGSSLLRALLGYGGSMECQNEQVSVTGRAFILTGATDWQSSERDLGDSVILQQRLYGPFWSWAHDILLNDWDHMIPYVVKQEWERQGGCRTVATLARIAAKIGQVQIPTMSYYDCSSENDTETIAFTEEVFESVASRHCLQADGLRFGLFAREFQGALSFAMRDFLLDHVKDGTVGSMEAQGQEVKVESWQEIKRRLLHRLCDEGRRTGANQKNKTPIKIPTGIKEWARNIRKVRNIIGKREFEKRLASIKYGDIISALPVTNLESCIHTVWLNRLSHLPCYSVRLYGPLDSDERPDRSGYRAVESCRRATRAYFEEKGNQLKPLTNEVDEIVAEIIRKELLPDWARLGLTERVIDYILRDWTPPSSTVSPDEIVACREMVPSFSGTVSVAGSEMSTPQASNVLFQSPDGMIVRVSTEVSTEMSTEVPTEDIFAVEAAKIRRRESRHRFSAQTRMDKLIFLAKSQALESGIMPEEISGLGMPFVISREFPRLVPLGALMWAYDVLKYDLLHVLPTPYQYSLTRIPSVVELAMYATTRLRKQRQLGCYPSELYYDFQEVTDFRTWSNIAIEHRLLRSQTMERRKLCLPDSNDLCGLARSAWADRLLGMCWGNASQVGEPDEMVPKHVFLAIVYSHICEAIRYDPASS</sequence>
<protein>
    <submittedName>
        <fullName evidence="1">Uncharacterized protein</fullName>
    </submittedName>
</protein>
<evidence type="ECO:0000313" key="2">
    <source>
        <dbReference type="Proteomes" id="UP000019763"/>
    </source>
</evidence>
<name>A0A023B0Q5_GRENI</name>
<dbReference type="AlphaFoldDB" id="A0A023B0Q5"/>
<dbReference type="Proteomes" id="UP000019763">
    <property type="component" value="Unassembled WGS sequence"/>
</dbReference>
<dbReference type="VEuPathDB" id="CryptoDB:GNI_136910"/>